<name>A0AA36B6B1_OCTVU</name>
<dbReference type="AlphaFoldDB" id="A0AA36B6B1"/>
<proteinExistence type="predicted"/>
<evidence type="ECO:0000313" key="1">
    <source>
        <dbReference type="EMBL" id="CAI9728695.1"/>
    </source>
</evidence>
<dbReference type="EMBL" id="OX597823">
    <property type="protein sequence ID" value="CAI9728695.1"/>
    <property type="molecule type" value="Genomic_DNA"/>
</dbReference>
<keyword evidence="2" id="KW-1185">Reference proteome</keyword>
<gene>
    <name evidence="1" type="ORF">OCTVUL_1B027338</name>
</gene>
<accession>A0AA36B6B1</accession>
<sequence>MSITVYSPYKRSVTGLRKSLRKSFHRNKFWIRDIDDDTSSHVDLMTLKMRKLREDIIDMREMIKELMDAADKRLL</sequence>
<reference evidence="1" key="1">
    <citation type="submission" date="2023-08" db="EMBL/GenBank/DDBJ databases">
        <authorList>
            <person name="Alioto T."/>
            <person name="Alioto T."/>
            <person name="Gomez Garrido J."/>
        </authorList>
    </citation>
    <scope>NUCLEOTIDE SEQUENCE</scope>
</reference>
<dbReference type="Proteomes" id="UP001162480">
    <property type="component" value="Chromosome 10"/>
</dbReference>
<organism evidence="1 2">
    <name type="scientific">Octopus vulgaris</name>
    <name type="common">Common octopus</name>
    <dbReference type="NCBI Taxonomy" id="6645"/>
    <lineage>
        <taxon>Eukaryota</taxon>
        <taxon>Metazoa</taxon>
        <taxon>Spiralia</taxon>
        <taxon>Lophotrochozoa</taxon>
        <taxon>Mollusca</taxon>
        <taxon>Cephalopoda</taxon>
        <taxon>Coleoidea</taxon>
        <taxon>Octopodiformes</taxon>
        <taxon>Octopoda</taxon>
        <taxon>Incirrata</taxon>
        <taxon>Octopodidae</taxon>
        <taxon>Octopus</taxon>
    </lineage>
</organism>
<protein>
    <submittedName>
        <fullName evidence="1">Uncharacterized protein</fullName>
    </submittedName>
</protein>
<evidence type="ECO:0000313" key="2">
    <source>
        <dbReference type="Proteomes" id="UP001162480"/>
    </source>
</evidence>